<evidence type="ECO:0000313" key="3">
    <source>
        <dbReference type="Proteomes" id="UP000759131"/>
    </source>
</evidence>
<feature type="non-terminal residue" evidence="2">
    <location>
        <position position="1"/>
    </location>
</feature>
<sequence length="96" mass="10804">TLLFATPNRPADENQHNSRRRPISAYYSDDFHISNTTETTFPLITTDNYKYRTGALYSDQARACLTMFDHSSGRDFSPHQAMNGSGAAPVGEFERP</sequence>
<feature type="region of interest" description="Disordered" evidence="1">
    <location>
        <begin position="1"/>
        <end position="22"/>
    </location>
</feature>
<proteinExistence type="predicted"/>
<gene>
    <name evidence="2" type="ORF">OSB1V03_LOCUS22387</name>
</gene>
<dbReference type="AlphaFoldDB" id="A0A7R9LWW1"/>
<reference evidence="2" key="1">
    <citation type="submission" date="2020-11" db="EMBL/GenBank/DDBJ databases">
        <authorList>
            <person name="Tran Van P."/>
        </authorList>
    </citation>
    <scope>NUCLEOTIDE SEQUENCE</scope>
</reference>
<dbReference type="EMBL" id="OC902220">
    <property type="protein sequence ID" value="CAD7649452.1"/>
    <property type="molecule type" value="Genomic_DNA"/>
</dbReference>
<feature type="non-terminal residue" evidence="2">
    <location>
        <position position="96"/>
    </location>
</feature>
<accession>A0A7R9LWW1</accession>
<keyword evidence="3" id="KW-1185">Reference proteome</keyword>
<dbReference type="Proteomes" id="UP000759131">
    <property type="component" value="Unassembled WGS sequence"/>
</dbReference>
<dbReference type="EMBL" id="CAJPIZ010047645">
    <property type="protein sequence ID" value="CAG2122441.1"/>
    <property type="molecule type" value="Genomic_DNA"/>
</dbReference>
<protein>
    <submittedName>
        <fullName evidence="2">Uncharacterized protein</fullName>
    </submittedName>
</protein>
<evidence type="ECO:0000256" key="1">
    <source>
        <dbReference type="SAM" id="MobiDB-lite"/>
    </source>
</evidence>
<name>A0A7R9LWW1_9ACAR</name>
<feature type="region of interest" description="Disordered" evidence="1">
    <location>
        <begin position="75"/>
        <end position="96"/>
    </location>
</feature>
<evidence type="ECO:0000313" key="2">
    <source>
        <dbReference type="EMBL" id="CAD7649452.1"/>
    </source>
</evidence>
<organism evidence="2">
    <name type="scientific">Medioppia subpectinata</name>
    <dbReference type="NCBI Taxonomy" id="1979941"/>
    <lineage>
        <taxon>Eukaryota</taxon>
        <taxon>Metazoa</taxon>
        <taxon>Ecdysozoa</taxon>
        <taxon>Arthropoda</taxon>
        <taxon>Chelicerata</taxon>
        <taxon>Arachnida</taxon>
        <taxon>Acari</taxon>
        <taxon>Acariformes</taxon>
        <taxon>Sarcoptiformes</taxon>
        <taxon>Oribatida</taxon>
        <taxon>Brachypylina</taxon>
        <taxon>Oppioidea</taxon>
        <taxon>Oppiidae</taxon>
        <taxon>Medioppia</taxon>
    </lineage>
</organism>